<dbReference type="EMBL" id="CP157355">
    <property type="protein sequence ID" value="XBM02349.1"/>
    <property type="molecule type" value="Genomic_DNA"/>
</dbReference>
<dbReference type="SUPFAM" id="SSF81653">
    <property type="entry name" value="Calcium ATPase, transduction domain A"/>
    <property type="match status" value="1"/>
</dbReference>
<dbReference type="InterPro" id="IPR008250">
    <property type="entry name" value="ATPase_P-typ_transduc_dom_A_sf"/>
</dbReference>
<accession>A0AAU7FEM7</accession>
<reference evidence="2" key="1">
    <citation type="submission" date="2024-05" db="EMBL/GenBank/DDBJ databases">
        <authorList>
            <person name="Yang L."/>
            <person name="Pan L."/>
        </authorList>
    </citation>
    <scope>NUCLEOTIDE SEQUENCE</scope>
    <source>
        <strain evidence="2">FCG-7</strain>
    </source>
</reference>
<organism evidence="2">
    <name type="scientific">Chitinibacter mangrovi</name>
    <dbReference type="NCBI Taxonomy" id="3153927"/>
    <lineage>
        <taxon>Bacteria</taxon>
        <taxon>Pseudomonadati</taxon>
        <taxon>Pseudomonadota</taxon>
        <taxon>Betaproteobacteria</taxon>
        <taxon>Neisseriales</taxon>
        <taxon>Chitinibacteraceae</taxon>
        <taxon>Chitinibacter</taxon>
    </lineage>
</organism>
<feature type="domain" description="P-type ATPase A" evidence="1">
    <location>
        <begin position="2"/>
        <end position="50"/>
    </location>
</feature>
<sequence length="60" mass="6236">MIVSGQSSITKAPITGESLPIEKTIGDAVFAGTISAIGFVRIHSDSGGRRQHAGEDYSCD</sequence>
<protein>
    <recommendedName>
        <fullName evidence="1">P-type ATPase A domain-containing protein</fullName>
    </recommendedName>
</protein>
<dbReference type="AlphaFoldDB" id="A0AAU7FEM7"/>
<dbReference type="Gene3D" id="2.70.150.10">
    <property type="entry name" value="Calcium-transporting ATPase, cytoplasmic transduction domain A"/>
    <property type="match status" value="1"/>
</dbReference>
<gene>
    <name evidence="2" type="ORF">ABHF33_07275</name>
</gene>
<name>A0AAU7FEM7_9NEIS</name>
<dbReference type="KEGG" id="cmav:ABHF33_07275"/>
<evidence type="ECO:0000259" key="1">
    <source>
        <dbReference type="Pfam" id="PF00122"/>
    </source>
</evidence>
<dbReference type="InterPro" id="IPR059000">
    <property type="entry name" value="ATPase_P-type_domA"/>
</dbReference>
<proteinExistence type="predicted"/>
<dbReference type="Pfam" id="PF00122">
    <property type="entry name" value="E1-E2_ATPase"/>
    <property type="match status" value="1"/>
</dbReference>
<evidence type="ECO:0000313" key="2">
    <source>
        <dbReference type="EMBL" id="XBM02349.1"/>
    </source>
</evidence>
<dbReference type="RefSeq" id="WP_348946614.1">
    <property type="nucleotide sequence ID" value="NZ_CP157355.1"/>
</dbReference>